<feature type="region of interest" description="Disordered" evidence="1">
    <location>
        <begin position="51"/>
        <end position="76"/>
    </location>
</feature>
<sequence>MKYIIFCLCSGLVLITAGCGVNHESGFGTNEDQNGTRFVNNHKNGLKQSDRNVQDMSNGNPNFPNLSSQPGATSSSMGQYVDKARQVVADESSFEPDEVWINGDQMWVTAHTRKQMGHVEIDKNEAMLKEELERALPRFHMNVKITEQ</sequence>
<evidence type="ECO:0000313" key="3">
    <source>
        <dbReference type="EMBL" id="KZE44033.1"/>
    </source>
</evidence>
<dbReference type="PATRIC" id="fig|189381.11.peg.845"/>
<evidence type="ECO:0000256" key="1">
    <source>
        <dbReference type="SAM" id="MobiDB-lite"/>
    </source>
</evidence>
<reference evidence="4" key="1">
    <citation type="submission" date="2016-01" db="EMBL/GenBank/DDBJ databases">
        <title>Whole genome sequencing of Bhargavaea cecembensis T14.</title>
        <authorList>
            <person name="Hong K.W."/>
        </authorList>
    </citation>
    <scope>NUCLEOTIDE SEQUENCE [LARGE SCALE GENOMIC DNA]</scope>
    <source>
        <strain evidence="4">M19</strain>
    </source>
</reference>
<dbReference type="PROSITE" id="PS51257">
    <property type="entry name" value="PROKAR_LIPOPROTEIN"/>
    <property type="match status" value="1"/>
</dbReference>
<comment type="caution">
    <text evidence="3">The sequence shown here is derived from an EMBL/GenBank/DDBJ whole genome shotgun (WGS) entry which is preliminary data.</text>
</comment>
<protein>
    <submittedName>
        <fullName evidence="3">Uncharacterized protein</fullName>
    </submittedName>
</protein>
<organism evidence="3 4">
    <name type="scientific">Rossellomorea marisflavi</name>
    <dbReference type="NCBI Taxonomy" id="189381"/>
    <lineage>
        <taxon>Bacteria</taxon>
        <taxon>Bacillati</taxon>
        <taxon>Bacillota</taxon>
        <taxon>Bacilli</taxon>
        <taxon>Bacillales</taxon>
        <taxon>Bacillaceae</taxon>
        <taxon>Rossellomorea</taxon>
    </lineage>
</organism>
<feature type="chain" id="PRO_5039684102" evidence="2">
    <location>
        <begin position="20"/>
        <end position="148"/>
    </location>
</feature>
<dbReference type="EMBL" id="LQQY01000045">
    <property type="protein sequence ID" value="KZE44033.1"/>
    <property type="molecule type" value="Genomic_DNA"/>
</dbReference>
<evidence type="ECO:0000256" key="2">
    <source>
        <dbReference type="SAM" id="SignalP"/>
    </source>
</evidence>
<evidence type="ECO:0000313" key="4">
    <source>
        <dbReference type="Proteomes" id="UP000076510"/>
    </source>
</evidence>
<name>A0A0J5SLU9_9BACI</name>
<accession>A0A0J5SLU9</accession>
<keyword evidence="2" id="KW-0732">Signal</keyword>
<dbReference type="OrthoDB" id="2860517at2"/>
<feature type="compositionally biased region" description="Polar residues" evidence="1">
    <location>
        <begin position="54"/>
        <end position="76"/>
    </location>
</feature>
<dbReference type="AlphaFoldDB" id="A0A0J5SLU9"/>
<dbReference type="Proteomes" id="UP000076510">
    <property type="component" value="Unassembled WGS sequence"/>
</dbReference>
<proteinExistence type="predicted"/>
<feature type="signal peptide" evidence="2">
    <location>
        <begin position="1"/>
        <end position="19"/>
    </location>
</feature>
<gene>
    <name evidence="3" type="ORF">AV649_09345</name>
</gene>
<dbReference type="RefSeq" id="WP_048004838.1">
    <property type="nucleotide sequence ID" value="NZ_CP047095.1"/>
</dbReference>